<evidence type="ECO:0000313" key="1">
    <source>
        <dbReference type="EMBL" id="SMC80084.1"/>
    </source>
</evidence>
<dbReference type="Proteomes" id="UP000192328">
    <property type="component" value="Unassembled WGS sequence"/>
</dbReference>
<gene>
    <name evidence="1" type="ORF">SAMN06297397_2572</name>
</gene>
<protein>
    <submittedName>
        <fullName evidence="1">Cupin domain-containing protein</fullName>
    </submittedName>
</protein>
<proteinExistence type="predicted"/>
<evidence type="ECO:0000313" key="2">
    <source>
        <dbReference type="Proteomes" id="UP000192328"/>
    </source>
</evidence>
<sequence>MNNETFEAFKAGRLCLEDRTIPFTDIPWSAHPVFEGVELKHIVTARDTDGAFSYHLVRIAPNKRIGDHIHETQLETHEVIAGDGTCINGGFSQRYTPGTIAILPAKVHHEVQAGEQGLYLFAKFFPALC</sequence>
<reference evidence="1" key="1">
    <citation type="submission" date="2017-04" db="EMBL/GenBank/DDBJ databases">
        <authorList>
            <person name="Varghese N."/>
            <person name="Submissions S."/>
        </authorList>
    </citation>
    <scope>NUCLEOTIDE SEQUENCE</scope>
    <source>
        <strain evidence="1">WTE2008</strain>
    </source>
</reference>
<name>A0AC61PNY3_9FIRM</name>
<comment type="caution">
    <text evidence="1">The sequence shown here is derived from an EMBL/GenBank/DDBJ whole genome shotgun (WGS) entry which is preliminary data.</text>
</comment>
<organism evidence="1 2">
    <name type="scientific">Aristaeella lactis</name>
    <dbReference type="NCBI Taxonomy" id="3046383"/>
    <lineage>
        <taxon>Bacteria</taxon>
        <taxon>Bacillati</taxon>
        <taxon>Bacillota</taxon>
        <taxon>Clostridia</taxon>
        <taxon>Eubacteriales</taxon>
        <taxon>Aristaeellaceae</taxon>
        <taxon>Aristaeella</taxon>
    </lineage>
</organism>
<keyword evidence="2" id="KW-1185">Reference proteome</keyword>
<accession>A0AC61PNY3</accession>
<dbReference type="EMBL" id="FWXZ01000006">
    <property type="protein sequence ID" value="SMC80084.1"/>
    <property type="molecule type" value="Genomic_DNA"/>
</dbReference>